<dbReference type="InterPro" id="IPR044290">
    <property type="entry name" value="RRA1/2/3"/>
</dbReference>
<dbReference type="EMBL" id="CP126664">
    <property type="protein sequence ID" value="WKA08806.1"/>
    <property type="molecule type" value="Genomic_DNA"/>
</dbReference>
<reference evidence="1 2" key="1">
    <citation type="journal article" date="2023" name="Hortic Res">
        <title>The complete reference genome for grapevine (Vitis vinifera L.) genetics and breeding.</title>
        <authorList>
            <person name="Shi X."/>
            <person name="Cao S."/>
            <person name="Wang X."/>
            <person name="Huang S."/>
            <person name="Wang Y."/>
            <person name="Liu Z."/>
            <person name="Liu W."/>
            <person name="Leng X."/>
            <person name="Peng Y."/>
            <person name="Wang N."/>
            <person name="Wang Y."/>
            <person name="Ma Z."/>
            <person name="Xu X."/>
            <person name="Zhang F."/>
            <person name="Xue H."/>
            <person name="Zhong H."/>
            <person name="Wang Y."/>
            <person name="Zhang K."/>
            <person name="Velt A."/>
            <person name="Avia K."/>
            <person name="Holtgrawe D."/>
            <person name="Grimplet J."/>
            <person name="Matus J.T."/>
            <person name="Ware D."/>
            <person name="Wu X."/>
            <person name="Wang H."/>
            <person name="Liu C."/>
            <person name="Fang Y."/>
            <person name="Rustenholz C."/>
            <person name="Cheng Z."/>
            <person name="Xiao H."/>
            <person name="Zhou Y."/>
        </authorList>
    </citation>
    <scope>NUCLEOTIDE SEQUENCE [LARGE SCALE GENOMIC DNA]</scope>
    <source>
        <strain evidence="2">cv. Pinot noir / PN40024</strain>
        <tissue evidence="1">Leaf</tissue>
    </source>
</reference>
<name>A0ABY9DQX5_VITVI</name>
<keyword evidence="2" id="KW-1185">Reference proteome</keyword>
<evidence type="ECO:0000313" key="2">
    <source>
        <dbReference type="Proteomes" id="UP001227230"/>
    </source>
</evidence>
<dbReference type="PANTHER" id="PTHR46581">
    <property type="entry name" value="ARABINOSYLTRANSFERASE RRA3"/>
    <property type="match status" value="1"/>
</dbReference>
<proteinExistence type="predicted"/>
<dbReference type="Proteomes" id="UP001227230">
    <property type="component" value="Chromosome 17"/>
</dbReference>
<dbReference type="PANTHER" id="PTHR46581:SF3">
    <property type="entry name" value="ARABINOSYLTRANSFERASE RRA3"/>
    <property type="match status" value="1"/>
</dbReference>
<organism evidence="1 2">
    <name type="scientific">Vitis vinifera</name>
    <name type="common">Grape</name>
    <dbReference type="NCBI Taxonomy" id="29760"/>
    <lineage>
        <taxon>Eukaryota</taxon>
        <taxon>Viridiplantae</taxon>
        <taxon>Streptophyta</taxon>
        <taxon>Embryophyta</taxon>
        <taxon>Tracheophyta</taxon>
        <taxon>Spermatophyta</taxon>
        <taxon>Magnoliopsida</taxon>
        <taxon>eudicotyledons</taxon>
        <taxon>Gunneridae</taxon>
        <taxon>Pentapetalae</taxon>
        <taxon>rosids</taxon>
        <taxon>Vitales</taxon>
        <taxon>Vitaceae</taxon>
        <taxon>Viteae</taxon>
        <taxon>Vitis</taxon>
    </lineage>
</organism>
<evidence type="ECO:0000313" key="1">
    <source>
        <dbReference type="EMBL" id="WKA08806.1"/>
    </source>
</evidence>
<sequence>MLLRFSHLGIRRNLRRRCNLLLRLGANGRISSYQRYDIQQAARWIEQSNEILRKQTTSKGERKISVLVGISLVFTLHVAVSSSSPSLGVESMTDGHNNYTGCGYNDVFDEPAMGNGTYPSLFCPMKKGSKLLLRMNMKSMFAHQTRNLLLFSVDLVALLMEENPNIAVEEFSGLEREESILSRDFLGSGGYGSVSYRALGVYALCGQAGVWHRLLMLLRFSHLGIRRNLRRRCNLLLRLGANGRISSYQRYDIQQAARCILLMHAVSSSSPSLGVESMTDGHNNYTGCGYNDVFDEPAMGNGTYPSLFCPMYAIFLFNTTCLHTLSFLTHQTRPSHPLSSISCMHPISIKSIVSCPCLILSHMHGSLHYPSNHPSNPFSHSKTFSYPLSFSHHLS</sequence>
<accession>A0ABY9DQX5</accession>
<protein>
    <submittedName>
        <fullName evidence="1">Uncharacterized protein</fullName>
    </submittedName>
</protein>
<gene>
    <name evidence="1" type="ORF">VitviT2T_026495</name>
</gene>